<dbReference type="Proteomes" id="UP000543364">
    <property type="component" value="Unassembled WGS sequence"/>
</dbReference>
<dbReference type="EMBL" id="VZRE01012921">
    <property type="protein sequence ID" value="NWU15558.1"/>
    <property type="molecule type" value="Genomic_DNA"/>
</dbReference>
<dbReference type="GO" id="GO:0071691">
    <property type="term" value="P:cardiac muscle thin filament assembly"/>
    <property type="evidence" value="ECO:0007669"/>
    <property type="project" value="TreeGrafter"/>
</dbReference>
<protein>
    <submittedName>
        <fullName evidence="4">NEBL protein</fullName>
    </submittedName>
</protein>
<sequence>LSSQRQYKKDLETEIKGKGMEVGPDTPEIRRAKKASEIASMKEYKKDLENEIKGKGMEVSTDTLDIQRAKKASEIVSQKGYKKDLDIEMIGKGMQVGPYIQKYTQKARNRHLKIIFQKIYKDEAEKMLCNYSTVSDTPEMERIRNTQKNISSV</sequence>
<keyword evidence="5" id="KW-1185">Reference proteome</keyword>
<evidence type="ECO:0000313" key="4">
    <source>
        <dbReference type="EMBL" id="NWU15558.1"/>
    </source>
</evidence>
<dbReference type="AlphaFoldDB" id="A0A7K5UFW5"/>
<evidence type="ECO:0000313" key="5">
    <source>
        <dbReference type="Proteomes" id="UP000543364"/>
    </source>
</evidence>
<comment type="caution">
    <text evidence="4">The sequence shown here is derived from an EMBL/GenBank/DDBJ whole genome shotgun (WGS) entry which is preliminary data.</text>
</comment>
<dbReference type="PROSITE" id="PS51216">
    <property type="entry name" value="NEBULIN"/>
    <property type="match status" value="3"/>
</dbReference>
<keyword evidence="2" id="KW-0009">Actin-binding</keyword>
<keyword evidence="1" id="KW-0677">Repeat</keyword>
<organism evidence="4 5">
    <name type="scientific">Cephalopterus ornatus</name>
    <name type="common">Amazonian umbrellabird</name>
    <dbReference type="NCBI Taxonomy" id="114276"/>
    <lineage>
        <taxon>Eukaryota</taxon>
        <taxon>Metazoa</taxon>
        <taxon>Chordata</taxon>
        <taxon>Craniata</taxon>
        <taxon>Vertebrata</taxon>
        <taxon>Euteleostomi</taxon>
        <taxon>Archelosauria</taxon>
        <taxon>Archosauria</taxon>
        <taxon>Dinosauria</taxon>
        <taxon>Saurischia</taxon>
        <taxon>Theropoda</taxon>
        <taxon>Coelurosauria</taxon>
        <taxon>Aves</taxon>
        <taxon>Neognathae</taxon>
        <taxon>Neoaves</taxon>
        <taxon>Telluraves</taxon>
        <taxon>Australaves</taxon>
        <taxon>Passeriformes</taxon>
        <taxon>Cotingidae</taxon>
        <taxon>Cephalopterus</taxon>
    </lineage>
</organism>
<reference evidence="4 5" key="1">
    <citation type="submission" date="2019-09" db="EMBL/GenBank/DDBJ databases">
        <title>Bird 10,000 Genomes (B10K) Project - Family phase.</title>
        <authorList>
            <person name="Zhang G."/>
        </authorList>
    </citation>
    <scope>NUCLEOTIDE SEQUENCE [LARGE SCALE GENOMIC DNA]</scope>
    <source>
        <strain evidence="4">B10K-DU-001-01</strain>
        <tissue evidence="4">Muscle</tissue>
    </source>
</reference>
<evidence type="ECO:0000256" key="2">
    <source>
        <dbReference type="ARBA" id="ARBA00023203"/>
    </source>
</evidence>
<accession>A0A7K5UFW5</accession>
<dbReference type="InterPro" id="IPR000900">
    <property type="entry name" value="Nebulin_repeat"/>
</dbReference>
<proteinExistence type="predicted"/>
<dbReference type="GO" id="GO:0051015">
    <property type="term" value="F:actin filament binding"/>
    <property type="evidence" value="ECO:0007669"/>
    <property type="project" value="InterPro"/>
</dbReference>
<dbReference type="InterPro" id="IPR055297">
    <property type="entry name" value="NEBU/NEBL"/>
</dbReference>
<name>A0A7K5UFW5_CEPOR</name>
<dbReference type="PANTHER" id="PTHR11039:SF48">
    <property type="entry name" value="NEBULETTE"/>
    <property type="match status" value="1"/>
</dbReference>
<gene>
    <name evidence="4" type="primary">Nebl_1</name>
    <name evidence="4" type="ORF">CEPORN_R12925</name>
</gene>
<dbReference type="SMART" id="SM00227">
    <property type="entry name" value="NEBU"/>
    <property type="match status" value="3"/>
</dbReference>
<evidence type="ECO:0000256" key="1">
    <source>
        <dbReference type="ARBA" id="ARBA00022737"/>
    </source>
</evidence>
<feature type="non-terminal residue" evidence="4">
    <location>
        <position position="1"/>
    </location>
</feature>
<feature type="compositionally biased region" description="Basic and acidic residues" evidence="3">
    <location>
        <begin position="7"/>
        <end position="19"/>
    </location>
</feature>
<feature type="non-terminal residue" evidence="4">
    <location>
        <position position="153"/>
    </location>
</feature>
<evidence type="ECO:0000256" key="3">
    <source>
        <dbReference type="SAM" id="MobiDB-lite"/>
    </source>
</evidence>
<dbReference type="Pfam" id="PF00880">
    <property type="entry name" value="Nebulin"/>
    <property type="match status" value="2"/>
</dbReference>
<dbReference type="PANTHER" id="PTHR11039">
    <property type="entry name" value="NEBULIN"/>
    <property type="match status" value="1"/>
</dbReference>
<dbReference type="GO" id="GO:0030018">
    <property type="term" value="C:Z disc"/>
    <property type="evidence" value="ECO:0007669"/>
    <property type="project" value="InterPro"/>
</dbReference>
<feature type="region of interest" description="Disordered" evidence="3">
    <location>
        <begin position="1"/>
        <end position="26"/>
    </location>
</feature>